<feature type="region of interest" description="Disordered" evidence="1">
    <location>
        <begin position="1"/>
        <end position="22"/>
    </location>
</feature>
<feature type="compositionally biased region" description="Polar residues" evidence="1">
    <location>
        <begin position="7"/>
        <end position="18"/>
    </location>
</feature>
<reference evidence="3" key="2">
    <citation type="journal article" date="2023" name="BMC Genomics">
        <title>Pest status, molecular evolution, and epigenetic factors derived from the genome assembly of Frankliniella fusca, a thysanopteran phytovirus vector.</title>
        <authorList>
            <person name="Catto M.A."/>
            <person name="Labadie P.E."/>
            <person name="Jacobson A.L."/>
            <person name="Kennedy G.G."/>
            <person name="Srinivasan R."/>
            <person name="Hunt B.G."/>
        </authorList>
    </citation>
    <scope>NUCLEOTIDE SEQUENCE</scope>
    <source>
        <strain evidence="3">PL_HMW_Pooled</strain>
    </source>
</reference>
<evidence type="ECO:0000313" key="3">
    <source>
        <dbReference type="EMBL" id="KAK3922021.1"/>
    </source>
</evidence>
<dbReference type="Proteomes" id="UP001219518">
    <property type="component" value="Unassembled WGS sequence"/>
</dbReference>
<keyword evidence="4" id="KW-1185">Reference proteome</keyword>
<reference evidence="3" key="1">
    <citation type="submission" date="2021-07" db="EMBL/GenBank/DDBJ databases">
        <authorList>
            <person name="Catto M.A."/>
            <person name="Jacobson A."/>
            <person name="Kennedy G."/>
            <person name="Labadie P."/>
            <person name="Hunt B.G."/>
            <person name="Srinivasan R."/>
        </authorList>
    </citation>
    <scope>NUCLEOTIDE SEQUENCE</scope>
    <source>
        <strain evidence="3">PL_HMW_Pooled</strain>
        <tissue evidence="3">Head</tissue>
    </source>
</reference>
<organism evidence="3 4">
    <name type="scientific">Frankliniella fusca</name>
    <dbReference type="NCBI Taxonomy" id="407009"/>
    <lineage>
        <taxon>Eukaryota</taxon>
        <taxon>Metazoa</taxon>
        <taxon>Ecdysozoa</taxon>
        <taxon>Arthropoda</taxon>
        <taxon>Hexapoda</taxon>
        <taxon>Insecta</taxon>
        <taxon>Pterygota</taxon>
        <taxon>Neoptera</taxon>
        <taxon>Paraneoptera</taxon>
        <taxon>Thysanoptera</taxon>
        <taxon>Terebrantia</taxon>
        <taxon>Thripoidea</taxon>
        <taxon>Thripidae</taxon>
        <taxon>Frankliniella</taxon>
    </lineage>
</organism>
<dbReference type="AlphaFoldDB" id="A0AAE1HJW3"/>
<evidence type="ECO:0000259" key="2">
    <source>
        <dbReference type="Pfam" id="PF14214"/>
    </source>
</evidence>
<dbReference type="Pfam" id="PF14214">
    <property type="entry name" value="Helitron_like_N"/>
    <property type="match status" value="1"/>
</dbReference>
<comment type="caution">
    <text evidence="3">The sequence shown here is derived from an EMBL/GenBank/DDBJ whole genome shotgun (WGS) entry which is preliminary data.</text>
</comment>
<name>A0AAE1HJW3_9NEOP</name>
<dbReference type="EMBL" id="JAHWGI010001058">
    <property type="protein sequence ID" value="KAK3922021.1"/>
    <property type="molecule type" value="Genomic_DNA"/>
</dbReference>
<keyword evidence="3" id="KW-0575">Peroxidase</keyword>
<keyword evidence="3" id="KW-0560">Oxidoreductase</keyword>
<evidence type="ECO:0000313" key="4">
    <source>
        <dbReference type="Proteomes" id="UP001219518"/>
    </source>
</evidence>
<dbReference type="InterPro" id="IPR025476">
    <property type="entry name" value="Helitron_helicase-like"/>
</dbReference>
<evidence type="ECO:0000256" key="1">
    <source>
        <dbReference type="SAM" id="MobiDB-lite"/>
    </source>
</evidence>
<accession>A0AAE1HJW3</accession>
<sequence length="184" mass="21264">MDRFNAGATQSETAQTDPASRVGEEAMEAITTVLQQADDAGDDCVPPEEKLRLIRADPVVCATYFREIVLQLKKYLRARVNGPMRRYFARDWFRIEFQQRGSPHAHCLLWVNDGPDQPLDDLAKTAAFINELLTCDSDHPLASRNKHNHTATCFKNKFIRHRFVKKQLEPHEEHRHYTFICIQS</sequence>
<feature type="domain" description="Helitron helicase-like" evidence="2">
    <location>
        <begin position="47"/>
        <end position="109"/>
    </location>
</feature>
<gene>
    <name evidence="3" type="ORF">KUF71_011197</name>
</gene>
<proteinExistence type="predicted"/>
<dbReference type="GO" id="GO:0004601">
    <property type="term" value="F:peroxidase activity"/>
    <property type="evidence" value="ECO:0007669"/>
    <property type="project" value="UniProtKB-KW"/>
</dbReference>
<protein>
    <submittedName>
        <fullName evidence="3">L-ascorbate peroxidase 5, chloroplastic</fullName>
    </submittedName>
</protein>